<reference evidence="3 4" key="1">
    <citation type="submission" date="2020-08" db="EMBL/GenBank/DDBJ databases">
        <title>Genomic Encyclopedia of Type Strains, Phase IV (KMG-IV): sequencing the most valuable type-strain genomes for metagenomic binning, comparative biology and taxonomic classification.</title>
        <authorList>
            <person name="Goeker M."/>
        </authorList>
    </citation>
    <scope>NUCLEOTIDE SEQUENCE [LARGE SCALE GENOMIC DNA]</scope>
    <source>
        <strain evidence="3 4">DSM 44197</strain>
    </source>
</reference>
<dbReference type="Proteomes" id="UP000572680">
    <property type="component" value="Unassembled WGS sequence"/>
</dbReference>
<sequence>MSGEPASVRVLQRIELCDTDVTGHYHHSTVIRWVEAAEQTLLHRLGLDHLPIMPRVHYSASYRRRLWRHEVVETRLRVAEVGRSSMRYLFDVCGSDGPSVDGTLTVVKVEVDSGSARPWSDQERKVLLESGPQEDDLPHPGPARTGLPRTGPRRSGLPRVPAQRGPFQGSVPESAAHPVAALSPGAVRPARPTADAWGIGFG</sequence>
<dbReference type="InterPro" id="IPR029069">
    <property type="entry name" value="HotDog_dom_sf"/>
</dbReference>
<dbReference type="SUPFAM" id="SSF54637">
    <property type="entry name" value="Thioesterase/thiol ester dehydrase-isomerase"/>
    <property type="match status" value="1"/>
</dbReference>
<dbReference type="Gene3D" id="3.10.129.10">
    <property type="entry name" value="Hotdog Thioesterase"/>
    <property type="match status" value="1"/>
</dbReference>
<dbReference type="Pfam" id="PF03061">
    <property type="entry name" value="4HBT"/>
    <property type="match status" value="1"/>
</dbReference>
<name>A0A7W3LQE7_ACTNM</name>
<accession>A0A7W3LQE7</accession>
<comment type="caution">
    <text evidence="3">The sequence shown here is derived from an EMBL/GenBank/DDBJ whole genome shotgun (WGS) entry which is preliminary data.</text>
</comment>
<keyword evidence="4" id="KW-1185">Reference proteome</keyword>
<protein>
    <submittedName>
        <fullName evidence="3">Acyl-CoA thioesterase FadM</fullName>
    </submittedName>
</protein>
<evidence type="ECO:0000256" key="1">
    <source>
        <dbReference type="SAM" id="MobiDB-lite"/>
    </source>
</evidence>
<organism evidence="3 4">
    <name type="scientific">Actinomadura namibiensis</name>
    <dbReference type="NCBI Taxonomy" id="182080"/>
    <lineage>
        <taxon>Bacteria</taxon>
        <taxon>Bacillati</taxon>
        <taxon>Actinomycetota</taxon>
        <taxon>Actinomycetes</taxon>
        <taxon>Streptosporangiales</taxon>
        <taxon>Thermomonosporaceae</taxon>
        <taxon>Actinomadura</taxon>
    </lineage>
</organism>
<dbReference type="InterPro" id="IPR006683">
    <property type="entry name" value="Thioestr_dom"/>
</dbReference>
<evidence type="ECO:0000313" key="4">
    <source>
        <dbReference type="Proteomes" id="UP000572680"/>
    </source>
</evidence>
<gene>
    <name evidence="3" type="ORF">HNR61_004092</name>
</gene>
<feature type="region of interest" description="Disordered" evidence="1">
    <location>
        <begin position="130"/>
        <end position="202"/>
    </location>
</feature>
<proteinExistence type="predicted"/>
<evidence type="ECO:0000259" key="2">
    <source>
        <dbReference type="Pfam" id="PF03061"/>
    </source>
</evidence>
<dbReference type="EMBL" id="JACJIA010000005">
    <property type="protein sequence ID" value="MBA8952446.1"/>
    <property type="molecule type" value="Genomic_DNA"/>
</dbReference>
<evidence type="ECO:0000313" key="3">
    <source>
        <dbReference type="EMBL" id="MBA8952446.1"/>
    </source>
</evidence>
<feature type="domain" description="Thioesterase" evidence="2">
    <location>
        <begin position="23"/>
        <end position="97"/>
    </location>
</feature>
<dbReference type="AlphaFoldDB" id="A0A7W3LQE7"/>
<dbReference type="RefSeq" id="WP_182844745.1">
    <property type="nucleotide sequence ID" value="NZ_BAAALP010000032.1"/>
</dbReference>
<dbReference type="CDD" id="cd00586">
    <property type="entry name" value="4HBT"/>
    <property type="match status" value="1"/>
</dbReference>